<dbReference type="GO" id="GO:0004930">
    <property type="term" value="F:G protein-coupled receptor activity"/>
    <property type="evidence" value="ECO:0007669"/>
    <property type="project" value="UniProtKB-KW"/>
</dbReference>
<dbReference type="InterPro" id="IPR000276">
    <property type="entry name" value="GPCR_Rhodpsn"/>
</dbReference>
<dbReference type="PROSITE" id="PS50262">
    <property type="entry name" value="G_PROTEIN_RECEP_F1_2"/>
    <property type="match status" value="1"/>
</dbReference>
<evidence type="ECO:0000256" key="7">
    <source>
        <dbReference type="ARBA" id="ARBA00023170"/>
    </source>
</evidence>
<gene>
    <name evidence="12" type="primary">LOC110978320</name>
</gene>
<dbReference type="GeneID" id="110978320"/>
<dbReference type="GO" id="GO:0005886">
    <property type="term" value="C:plasma membrane"/>
    <property type="evidence" value="ECO:0007669"/>
    <property type="project" value="UniProtKB-SubCell"/>
</dbReference>
<name>A0A8B7Y8P5_ACAPL</name>
<feature type="transmembrane region" description="Helical" evidence="9">
    <location>
        <begin position="55"/>
        <end position="76"/>
    </location>
</feature>
<evidence type="ECO:0000256" key="5">
    <source>
        <dbReference type="ARBA" id="ARBA00023040"/>
    </source>
</evidence>
<feature type="transmembrane region" description="Helical" evidence="9">
    <location>
        <begin position="177"/>
        <end position="197"/>
    </location>
</feature>
<evidence type="ECO:0000313" key="11">
    <source>
        <dbReference type="Proteomes" id="UP000694845"/>
    </source>
</evidence>
<dbReference type="Pfam" id="PF00001">
    <property type="entry name" value="7tm_1"/>
    <property type="match status" value="1"/>
</dbReference>
<feature type="transmembrane region" description="Helical" evidence="9">
    <location>
        <begin position="253"/>
        <end position="278"/>
    </location>
</feature>
<dbReference type="KEGG" id="aplc:110978320"/>
<dbReference type="PANTHER" id="PTHR24228">
    <property type="entry name" value="B2 BRADYKININ RECEPTOR/ANGIOTENSIN II RECEPTOR"/>
    <property type="match status" value="1"/>
</dbReference>
<feature type="transmembrane region" description="Helical" evidence="9">
    <location>
        <begin position="96"/>
        <end position="116"/>
    </location>
</feature>
<dbReference type="OMA" id="NIRKACC"/>
<keyword evidence="2" id="KW-1003">Cell membrane</keyword>
<protein>
    <submittedName>
        <fullName evidence="12">Alpha-1D adrenergic receptor-like</fullName>
    </submittedName>
</protein>
<dbReference type="PRINTS" id="PR00237">
    <property type="entry name" value="GPCRRHODOPSN"/>
</dbReference>
<accession>A0A8B7Y8P5</accession>
<keyword evidence="11" id="KW-1185">Reference proteome</keyword>
<evidence type="ECO:0000313" key="12">
    <source>
        <dbReference type="RefSeq" id="XP_022088922.1"/>
    </source>
</evidence>
<dbReference type="RefSeq" id="XP_022088922.1">
    <property type="nucleotide sequence ID" value="XM_022233230.1"/>
</dbReference>
<evidence type="ECO:0000256" key="8">
    <source>
        <dbReference type="ARBA" id="ARBA00023224"/>
    </source>
</evidence>
<evidence type="ECO:0000256" key="1">
    <source>
        <dbReference type="ARBA" id="ARBA00004651"/>
    </source>
</evidence>
<feature type="domain" description="G-protein coupled receptors family 1 profile" evidence="10">
    <location>
        <begin position="34"/>
        <end position="306"/>
    </location>
</feature>
<evidence type="ECO:0000256" key="2">
    <source>
        <dbReference type="ARBA" id="ARBA00022475"/>
    </source>
</evidence>
<dbReference type="InterPro" id="IPR017452">
    <property type="entry name" value="GPCR_Rhodpsn_7TM"/>
</dbReference>
<dbReference type="PANTHER" id="PTHR24228:SF59">
    <property type="entry name" value="NEUROPEPTIDE RECEPTOR 15"/>
    <property type="match status" value="1"/>
</dbReference>
<keyword evidence="4 9" id="KW-1133">Transmembrane helix</keyword>
<evidence type="ECO:0000259" key="10">
    <source>
        <dbReference type="PROSITE" id="PS50262"/>
    </source>
</evidence>
<reference evidence="12" key="1">
    <citation type="submission" date="2025-08" db="UniProtKB">
        <authorList>
            <consortium name="RefSeq"/>
        </authorList>
    </citation>
    <scope>IDENTIFICATION</scope>
</reference>
<keyword evidence="8" id="KW-0807">Transducer</keyword>
<sequence>MENSAGYIVGHLPGPLRVLHGTAVIVTDVLGITGNLLVIILIVTTSKLRTSHNAFVCNHSLVNLLLSIVFLPFYAVAVLAGKWPEALDPILCRFSAHFSALLWHVSLINHCALAINRYLLVGKSPAVYDKYCGRKPIAFVLLSTWFLAVAVAVIFHVKFESQYQPLFSFCITNVDPGSRLIVTVISSITVVTGMIVIPVQYYRIFRVVQASGRQFLRPTAMVPVALAETALPRRGPHPRSSASRSVTKEEIRLIKMSVIVTLVYLLSYVPISVISVIGMYNPVVFRGARLGVFILSLTPAVDPVIYAWMNRNIRKACCRVIRCQQLAHAARRR</sequence>
<keyword evidence="5" id="KW-0297">G-protein coupled receptor</keyword>
<feature type="transmembrane region" description="Helical" evidence="9">
    <location>
        <begin position="290"/>
        <end position="309"/>
    </location>
</feature>
<evidence type="ECO:0000256" key="6">
    <source>
        <dbReference type="ARBA" id="ARBA00023136"/>
    </source>
</evidence>
<dbReference type="AlphaFoldDB" id="A0A8B7Y8P5"/>
<comment type="subcellular location">
    <subcellularLocation>
        <location evidence="1">Cell membrane</location>
        <topology evidence="1">Multi-pass membrane protein</topology>
    </subcellularLocation>
</comment>
<dbReference type="Gene3D" id="1.20.1070.10">
    <property type="entry name" value="Rhodopsin 7-helix transmembrane proteins"/>
    <property type="match status" value="1"/>
</dbReference>
<dbReference type="CDD" id="cd00637">
    <property type="entry name" value="7tm_classA_rhodopsin-like"/>
    <property type="match status" value="1"/>
</dbReference>
<evidence type="ECO:0000256" key="4">
    <source>
        <dbReference type="ARBA" id="ARBA00022989"/>
    </source>
</evidence>
<keyword evidence="7" id="KW-0675">Receptor</keyword>
<organism evidence="11 12">
    <name type="scientific">Acanthaster planci</name>
    <name type="common">Crown-of-thorns starfish</name>
    <dbReference type="NCBI Taxonomy" id="133434"/>
    <lineage>
        <taxon>Eukaryota</taxon>
        <taxon>Metazoa</taxon>
        <taxon>Echinodermata</taxon>
        <taxon>Eleutherozoa</taxon>
        <taxon>Asterozoa</taxon>
        <taxon>Asteroidea</taxon>
        <taxon>Valvatacea</taxon>
        <taxon>Valvatida</taxon>
        <taxon>Acanthasteridae</taxon>
        <taxon>Acanthaster</taxon>
    </lineage>
</organism>
<proteinExistence type="predicted"/>
<dbReference type="Proteomes" id="UP000694845">
    <property type="component" value="Unplaced"/>
</dbReference>
<evidence type="ECO:0000256" key="9">
    <source>
        <dbReference type="SAM" id="Phobius"/>
    </source>
</evidence>
<dbReference type="OrthoDB" id="5957871at2759"/>
<feature type="transmembrane region" description="Helical" evidence="9">
    <location>
        <begin position="137"/>
        <end position="157"/>
    </location>
</feature>
<keyword evidence="3 9" id="KW-0812">Transmembrane</keyword>
<evidence type="ECO:0000256" key="3">
    <source>
        <dbReference type="ARBA" id="ARBA00022692"/>
    </source>
</evidence>
<dbReference type="SUPFAM" id="SSF81321">
    <property type="entry name" value="Family A G protein-coupled receptor-like"/>
    <property type="match status" value="1"/>
</dbReference>
<keyword evidence="6 9" id="KW-0472">Membrane</keyword>
<feature type="transmembrane region" description="Helical" evidence="9">
    <location>
        <begin position="20"/>
        <end position="43"/>
    </location>
</feature>